<keyword evidence="1" id="KW-0808">Transferase</keyword>
<gene>
    <name evidence="3" type="ORF">ACFO8L_19610</name>
</gene>
<evidence type="ECO:0000256" key="1">
    <source>
        <dbReference type="ARBA" id="ARBA00022527"/>
    </source>
</evidence>
<dbReference type="EMBL" id="JBHSFN010000011">
    <property type="protein sequence ID" value="MFC4588306.1"/>
    <property type="molecule type" value="Genomic_DNA"/>
</dbReference>
<dbReference type="Proteomes" id="UP001595891">
    <property type="component" value="Unassembled WGS sequence"/>
</dbReference>
<dbReference type="InterPro" id="IPR003594">
    <property type="entry name" value="HATPase_dom"/>
</dbReference>
<proteinExistence type="predicted"/>
<dbReference type="SUPFAM" id="SSF55874">
    <property type="entry name" value="ATPase domain of HSP90 chaperone/DNA topoisomerase II/histidine kinase"/>
    <property type="match status" value="1"/>
</dbReference>
<organism evidence="3 4">
    <name type="scientific">Sphaerisporangium corydalis</name>
    <dbReference type="NCBI Taxonomy" id="1441875"/>
    <lineage>
        <taxon>Bacteria</taxon>
        <taxon>Bacillati</taxon>
        <taxon>Actinomycetota</taxon>
        <taxon>Actinomycetes</taxon>
        <taxon>Streptosporangiales</taxon>
        <taxon>Streptosporangiaceae</taxon>
        <taxon>Sphaerisporangium</taxon>
    </lineage>
</organism>
<dbReference type="Gene3D" id="3.30.565.10">
    <property type="entry name" value="Histidine kinase-like ATPase, C-terminal domain"/>
    <property type="match status" value="1"/>
</dbReference>
<keyword evidence="1" id="KW-0723">Serine/threonine-protein kinase</keyword>
<evidence type="ECO:0000259" key="2">
    <source>
        <dbReference type="Pfam" id="PF13581"/>
    </source>
</evidence>
<accession>A0ABV9EFH7</accession>
<dbReference type="InterPro" id="IPR050267">
    <property type="entry name" value="Anti-sigma-factor_SerPK"/>
</dbReference>
<keyword evidence="1" id="KW-0418">Kinase</keyword>
<evidence type="ECO:0000313" key="4">
    <source>
        <dbReference type="Proteomes" id="UP001595891"/>
    </source>
</evidence>
<reference evidence="4" key="1">
    <citation type="journal article" date="2019" name="Int. J. Syst. Evol. Microbiol.">
        <title>The Global Catalogue of Microorganisms (GCM) 10K type strain sequencing project: providing services to taxonomists for standard genome sequencing and annotation.</title>
        <authorList>
            <consortium name="The Broad Institute Genomics Platform"/>
            <consortium name="The Broad Institute Genome Sequencing Center for Infectious Disease"/>
            <person name="Wu L."/>
            <person name="Ma J."/>
        </authorList>
    </citation>
    <scope>NUCLEOTIDE SEQUENCE [LARGE SCALE GENOMIC DNA]</scope>
    <source>
        <strain evidence="4">CCUG 49560</strain>
    </source>
</reference>
<dbReference type="GO" id="GO:0005524">
    <property type="term" value="F:ATP binding"/>
    <property type="evidence" value="ECO:0007669"/>
    <property type="project" value="UniProtKB-KW"/>
</dbReference>
<protein>
    <submittedName>
        <fullName evidence="3">ATP-binding protein</fullName>
    </submittedName>
</protein>
<dbReference type="CDD" id="cd16936">
    <property type="entry name" value="HATPase_RsbW-like"/>
    <property type="match status" value="1"/>
</dbReference>
<dbReference type="Pfam" id="PF13581">
    <property type="entry name" value="HATPase_c_2"/>
    <property type="match status" value="1"/>
</dbReference>
<dbReference type="RefSeq" id="WP_262847962.1">
    <property type="nucleotide sequence ID" value="NZ_JANZYP010000069.1"/>
</dbReference>
<keyword evidence="3" id="KW-0547">Nucleotide-binding</keyword>
<name>A0ABV9EFH7_9ACTN</name>
<keyword evidence="4" id="KW-1185">Reference proteome</keyword>
<dbReference type="PANTHER" id="PTHR35526">
    <property type="entry name" value="ANTI-SIGMA-F FACTOR RSBW-RELATED"/>
    <property type="match status" value="1"/>
</dbReference>
<dbReference type="InterPro" id="IPR036890">
    <property type="entry name" value="HATPase_C_sf"/>
</dbReference>
<keyword evidence="3" id="KW-0067">ATP-binding</keyword>
<sequence length="130" mass="14370">MKQKLGANHPALDDVTLLVSELVTNALIHSNSRNGGRITLAIADCHDRIHVDVVDAGGENIPQVCEDIMFAEGGRGLMLVKLMSCAWNVYEDSAGRTVWFQVKYTREDSDLSCPRKWAHREAASRPEAAH</sequence>
<comment type="caution">
    <text evidence="3">The sequence shown here is derived from an EMBL/GenBank/DDBJ whole genome shotgun (WGS) entry which is preliminary data.</text>
</comment>
<dbReference type="PANTHER" id="PTHR35526:SF3">
    <property type="entry name" value="ANTI-SIGMA-F FACTOR RSBW"/>
    <property type="match status" value="1"/>
</dbReference>
<evidence type="ECO:0000313" key="3">
    <source>
        <dbReference type="EMBL" id="MFC4588306.1"/>
    </source>
</evidence>
<feature type="domain" description="Histidine kinase/HSP90-like ATPase" evidence="2">
    <location>
        <begin position="6"/>
        <end position="101"/>
    </location>
</feature>